<proteinExistence type="predicted"/>
<comment type="caution">
    <text evidence="2">The sequence shown here is derived from an EMBL/GenBank/DDBJ whole genome shotgun (WGS) entry which is preliminary data.</text>
</comment>
<gene>
    <name evidence="2" type="ORF">HMI49_25240</name>
</gene>
<dbReference type="EMBL" id="JABFJV010000167">
    <property type="protein sequence ID" value="NOK36517.1"/>
    <property type="molecule type" value="Genomic_DNA"/>
</dbReference>
<organism evidence="2 3">
    <name type="scientific">Corallococcus exercitus</name>
    <dbReference type="NCBI Taxonomy" id="2316736"/>
    <lineage>
        <taxon>Bacteria</taxon>
        <taxon>Pseudomonadati</taxon>
        <taxon>Myxococcota</taxon>
        <taxon>Myxococcia</taxon>
        <taxon>Myxococcales</taxon>
        <taxon>Cystobacterineae</taxon>
        <taxon>Myxococcaceae</taxon>
        <taxon>Corallococcus</taxon>
    </lineage>
</organism>
<dbReference type="AlphaFoldDB" id="A0A7Y4NUY2"/>
<reference evidence="2 3" key="1">
    <citation type="submission" date="2020-05" db="EMBL/GenBank/DDBJ databases">
        <authorList>
            <person name="Whitworth D."/>
        </authorList>
    </citation>
    <scope>NUCLEOTIDE SEQUENCE [LARGE SCALE GENOMIC DNA]</scope>
    <source>
        <strain evidence="2 3">AB043B</strain>
    </source>
</reference>
<dbReference type="Proteomes" id="UP000563426">
    <property type="component" value="Unassembled WGS sequence"/>
</dbReference>
<evidence type="ECO:0000256" key="1">
    <source>
        <dbReference type="SAM" id="MobiDB-lite"/>
    </source>
</evidence>
<protein>
    <submittedName>
        <fullName evidence="2">Uncharacterized protein</fullName>
    </submittedName>
</protein>
<evidence type="ECO:0000313" key="3">
    <source>
        <dbReference type="Proteomes" id="UP000563426"/>
    </source>
</evidence>
<evidence type="ECO:0000313" key="2">
    <source>
        <dbReference type="EMBL" id="NOK36517.1"/>
    </source>
</evidence>
<accession>A0A7Y4NUY2</accession>
<name>A0A7Y4NUY2_9BACT</name>
<dbReference type="SUPFAM" id="SSF50998">
    <property type="entry name" value="Quinoprotein alcohol dehydrogenase-like"/>
    <property type="match status" value="1"/>
</dbReference>
<dbReference type="RefSeq" id="WP_171436848.1">
    <property type="nucleotide sequence ID" value="NZ_JABFJV010000167.1"/>
</dbReference>
<dbReference type="SUPFAM" id="SSF52540">
    <property type="entry name" value="P-loop containing nucleoside triphosphate hydrolases"/>
    <property type="match status" value="1"/>
</dbReference>
<dbReference type="InterPro" id="IPR011047">
    <property type="entry name" value="Quinoprotein_ADH-like_sf"/>
</dbReference>
<feature type="region of interest" description="Disordered" evidence="1">
    <location>
        <begin position="1"/>
        <end position="26"/>
    </location>
</feature>
<keyword evidence="3" id="KW-1185">Reference proteome</keyword>
<feature type="compositionally biased region" description="Basic and acidic residues" evidence="1">
    <location>
        <begin position="7"/>
        <end position="26"/>
    </location>
</feature>
<dbReference type="InterPro" id="IPR027417">
    <property type="entry name" value="P-loop_NTPase"/>
</dbReference>
<sequence>MTPPKKTKTENKAPQEEHPQRKQNRLIEDPDFLTHISQQLESKPTDKSILLNIPIWGWTGDGKTCSLLTAIHFCDPAQHPLGFALVSNPDEFSTIESSIDEYRGLNLSSLALSTADRLRALSESFIDNNEWPPGTDEASAYVVAARSVNSTLGYIVFPDIKGGSFRELDETAREAIRKAHAAILLVNPELYDKKTTDGKRYRDEILARLHQFKDAQIPVCVMITKADLNQGPNQATDATNKQLTVITERLGGLNALVCRISVIGFNKQLIDNKPPPAAEREPDNLIKAWMWVTAQALCRPAAEIRSLLPPVNIRAVAERPPVLALDSIAEFRHLGDFSNSPGSILCATNDDARGQSFIFISDEGGLYETSISPTELKEPQFISLGSIVGWEFDRSEIQGLHFGNELIIGDRSKCNFTWQGAKGSTLSKIPLPFEMAAWTPMTSRRLLGIDSSGRLHSLRQDSGKWIQADYLEGFISPTATMRLSFIDTSSHILAFNGATVEGVTVGADGKFGARVTTNLTCKYDTDQAFTNRLGLCAAAIKTGEAIASTSNKPVSLGTINLEASPSISVASHANMLALVSKDLRLSATLITATSIKKSTAAYSPVLPEAPSSMAWTKNGELLATSFADGTWGVFRPLGLIAG</sequence>